<dbReference type="PANTHER" id="PTHR32309">
    <property type="entry name" value="TYROSINE-PROTEIN KINASE"/>
    <property type="match status" value="1"/>
</dbReference>
<comment type="similarity">
    <text evidence="2">Belongs to the CpsC/CapA family.</text>
</comment>
<dbReference type="InterPro" id="IPR027417">
    <property type="entry name" value="P-loop_NTPase"/>
</dbReference>
<dbReference type="InterPro" id="IPR005702">
    <property type="entry name" value="Wzc-like_C"/>
</dbReference>
<organism evidence="11 12">
    <name type="scientific">Gryllotalpicola kribbensis</name>
    <dbReference type="NCBI Taxonomy" id="993084"/>
    <lineage>
        <taxon>Bacteria</taxon>
        <taxon>Bacillati</taxon>
        <taxon>Actinomycetota</taxon>
        <taxon>Actinomycetes</taxon>
        <taxon>Micrococcales</taxon>
        <taxon>Microbacteriaceae</taxon>
        <taxon>Gryllotalpicola</taxon>
    </lineage>
</organism>
<evidence type="ECO:0000256" key="5">
    <source>
        <dbReference type="ARBA" id="ARBA00022741"/>
    </source>
</evidence>
<keyword evidence="8 9" id="KW-0472">Membrane</keyword>
<dbReference type="RefSeq" id="WP_344776861.1">
    <property type="nucleotide sequence ID" value="NZ_BAABBX010000015.1"/>
</dbReference>
<dbReference type="CDD" id="cd05387">
    <property type="entry name" value="BY-kinase"/>
    <property type="match status" value="1"/>
</dbReference>
<dbReference type="EMBL" id="BAABBX010000015">
    <property type="protein sequence ID" value="GAA4191478.1"/>
    <property type="molecule type" value="Genomic_DNA"/>
</dbReference>
<proteinExistence type="inferred from homology"/>
<evidence type="ECO:0000259" key="10">
    <source>
        <dbReference type="Pfam" id="PF02706"/>
    </source>
</evidence>
<feature type="transmembrane region" description="Helical" evidence="9">
    <location>
        <begin position="219"/>
        <end position="239"/>
    </location>
</feature>
<dbReference type="Pfam" id="PF02706">
    <property type="entry name" value="Wzz"/>
    <property type="match status" value="1"/>
</dbReference>
<evidence type="ECO:0000256" key="3">
    <source>
        <dbReference type="ARBA" id="ARBA00022475"/>
    </source>
</evidence>
<evidence type="ECO:0000256" key="2">
    <source>
        <dbReference type="ARBA" id="ARBA00006683"/>
    </source>
</evidence>
<dbReference type="Gene3D" id="3.40.50.300">
    <property type="entry name" value="P-loop containing nucleotide triphosphate hydrolases"/>
    <property type="match status" value="1"/>
</dbReference>
<reference evidence="12" key="1">
    <citation type="journal article" date="2019" name="Int. J. Syst. Evol. Microbiol.">
        <title>The Global Catalogue of Microorganisms (GCM) 10K type strain sequencing project: providing services to taxonomists for standard genome sequencing and annotation.</title>
        <authorList>
            <consortium name="The Broad Institute Genomics Platform"/>
            <consortium name="The Broad Institute Genome Sequencing Center for Infectious Disease"/>
            <person name="Wu L."/>
            <person name="Ma J."/>
        </authorList>
    </citation>
    <scope>NUCLEOTIDE SEQUENCE [LARGE SCALE GENOMIC DNA]</scope>
    <source>
        <strain evidence="12">JCM 17593</strain>
    </source>
</reference>
<accession>A0ABP8AVX1</accession>
<evidence type="ECO:0000256" key="6">
    <source>
        <dbReference type="ARBA" id="ARBA00022840"/>
    </source>
</evidence>
<comment type="caution">
    <text evidence="11">The sequence shown here is derived from an EMBL/GenBank/DDBJ whole genome shotgun (WGS) entry which is preliminary data.</text>
</comment>
<keyword evidence="3" id="KW-1003">Cell membrane</keyword>
<evidence type="ECO:0000256" key="1">
    <source>
        <dbReference type="ARBA" id="ARBA00004651"/>
    </source>
</evidence>
<keyword evidence="5" id="KW-0547">Nucleotide-binding</keyword>
<dbReference type="InterPro" id="IPR003856">
    <property type="entry name" value="LPS_length_determ_N"/>
</dbReference>
<protein>
    <recommendedName>
        <fullName evidence="10">Polysaccharide chain length determinant N-terminal domain-containing protein</fullName>
    </recommendedName>
</protein>
<feature type="domain" description="Polysaccharide chain length determinant N-terminal" evidence="10">
    <location>
        <begin position="3"/>
        <end position="50"/>
    </location>
</feature>
<evidence type="ECO:0000313" key="11">
    <source>
        <dbReference type="EMBL" id="GAA4191478.1"/>
    </source>
</evidence>
<keyword evidence="4 9" id="KW-0812">Transmembrane</keyword>
<keyword evidence="7 9" id="KW-1133">Transmembrane helix</keyword>
<name>A0ABP8AVX1_9MICO</name>
<dbReference type="InterPro" id="IPR033756">
    <property type="entry name" value="YlxH/NBP35"/>
</dbReference>
<comment type="subcellular location">
    <subcellularLocation>
        <location evidence="1">Cell membrane</location>
        <topology evidence="1">Multi-pass membrane protein</topology>
    </subcellularLocation>
</comment>
<evidence type="ECO:0000256" key="4">
    <source>
        <dbReference type="ARBA" id="ARBA00022692"/>
    </source>
</evidence>
<dbReference type="NCBIfam" id="TIGR01007">
    <property type="entry name" value="eps_fam"/>
    <property type="match status" value="1"/>
</dbReference>
<dbReference type="Proteomes" id="UP001500213">
    <property type="component" value="Unassembled WGS sequence"/>
</dbReference>
<gene>
    <name evidence="11" type="ORF">GCM10022288_22320</name>
</gene>
<dbReference type="InterPro" id="IPR050445">
    <property type="entry name" value="Bact_polysacc_biosynth/exp"/>
</dbReference>
<evidence type="ECO:0000256" key="7">
    <source>
        <dbReference type="ARBA" id="ARBA00022989"/>
    </source>
</evidence>
<evidence type="ECO:0000256" key="8">
    <source>
        <dbReference type="ARBA" id="ARBA00023136"/>
    </source>
</evidence>
<dbReference type="PANTHER" id="PTHR32309:SF31">
    <property type="entry name" value="CAPSULAR EXOPOLYSACCHARIDE FAMILY"/>
    <property type="match status" value="1"/>
</dbReference>
<keyword evidence="6" id="KW-0067">ATP-binding</keyword>
<sequence>MTFRQLIDVLWARRLLIAVMMVIAAAAAVGYLQVRVISYTATAIVRENPTFSQAAQTGELGGVQVDFDSSTATTEKVLGPAARSVGLPATALLGTITVTSTAGAQTTTLDIAAKSNDPVAAQRQATAVVKQYGTYLQAQVDDAVKTLTARQKDASAQAQQYQQQATAHPNDAVVQASLTSALSDLGSVGDQLQTVKNAGAPLLVMTAAQPGVSTAPGTLTVVAVALLAGLIAGIGVALIRDQFDTRVRDEREFEHLTGLRSLGELVLDRRAARGKDLLPAAGVRPTALLEGMRSVRTSIQVLLPKRSPVIVVTSAQPGEGKSFVSANLALSLARAGKKVILVGGDMRRPTLHRYFLDAAEGDGLAAILEKSSSHSGVSAHEIDAELHATPYAGLRILPAGDTAHAVGDLLASSDLAAVLGHLRQIADFVVIDSPPALTVVDATLLGKHADGVAIVAGVRKVTRDLLASTVDTLGQNGVPLLGIVANKSRRSVSKPSEAYYIKGAARQVA</sequence>
<evidence type="ECO:0000313" key="12">
    <source>
        <dbReference type="Proteomes" id="UP001500213"/>
    </source>
</evidence>
<feature type="transmembrane region" description="Helical" evidence="9">
    <location>
        <begin position="12"/>
        <end position="32"/>
    </location>
</feature>
<evidence type="ECO:0000256" key="9">
    <source>
        <dbReference type="SAM" id="Phobius"/>
    </source>
</evidence>
<keyword evidence="12" id="KW-1185">Reference proteome</keyword>
<dbReference type="SUPFAM" id="SSF52540">
    <property type="entry name" value="P-loop containing nucleoside triphosphate hydrolases"/>
    <property type="match status" value="1"/>
</dbReference>
<dbReference type="Pfam" id="PF10609">
    <property type="entry name" value="ParA"/>
    <property type="match status" value="1"/>
</dbReference>